<dbReference type="Proteomes" id="UP001207626">
    <property type="component" value="Unassembled WGS sequence"/>
</dbReference>
<accession>A0ABT4DUX2</accession>
<dbReference type="PANTHER" id="PTHR32309:SF13">
    <property type="entry name" value="FERRIC ENTEROBACTIN TRANSPORT PROTEIN FEPE"/>
    <property type="match status" value="1"/>
</dbReference>
<keyword evidence="6 8" id="KW-0472">Membrane</keyword>
<evidence type="ECO:0000259" key="9">
    <source>
        <dbReference type="Pfam" id="PF02706"/>
    </source>
</evidence>
<dbReference type="EMBL" id="JAMDLW010000020">
    <property type="protein sequence ID" value="MCY9521134.1"/>
    <property type="molecule type" value="Genomic_DNA"/>
</dbReference>
<dbReference type="InterPro" id="IPR050445">
    <property type="entry name" value="Bact_polysacc_biosynth/exp"/>
</dbReference>
<evidence type="ECO:0000256" key="6">
    <source>
        <dbReference type="ARBA" id="ARBA00023136"/>
    </source>
</evidence>
<evidence type="ECO:0000256" key="4">
    <source>
        <dbReference type="ARBA" id="ARBA00022692"/>
    </source>
</evidence>
<comment type="caution">
    <text evidence="10">The sequence shown here is derived from an EMBL/GenBank/DDBJ whole genome shotgun (WGS) entry which is preliminary data.</text>
</comment>
<feature type="domain" description="Polysaccharide chain length determinant N-terminal" evidence="9">
    <location>
        <begin position="3"/>
        <end position="93"/>
    </location>
</feature>
<dbReference type="RefSeq" id="WP_087435811.1">
    <property type="nucleotide sequence ID" value="NZ_JAMDLV010000044.1"/>
</dbReference>
<name>A0ABT4DUX2_9BACL</name>
<proteinExistence type="inferred from homology"/>
<keyword evidence="3" id="KW-1003">Cell membrane</keyword>
<feature type="transmembrane region" description="Helical" evidence="8">
    <location>
        <begin position="175"/>
        <end position="196"/>
    </location>
</feature>
<evidence type="ECO:0000256" key="1">
    <source>
        <dbReference type="ARBA" id="ARBA00004651"/>
    </source>
</evidence>
<protein>
    <submittedName>
        <fullName evidence="10">Wzz/FepE/Etk N-terminal domain-containing protein</fullName>
    </submittedName>
</protein>
<gene>
    <name evidence="10" type="ORF">M5X09_15900</name>
</gene>
<evidence type="ECO:0000256" key="2">
    <source>
        <dbReference type="ARBA" id="ARBA00006683"/>
    </source>
</evidence>
<dbReference type="InterPro" id="IPR003856">
    <property type="entry name" value="LPS_length_determ_N"/>
</dbReference>
<evidence type="ECO:0000256" key="8">
    <source>
        <dbReference type="SAM" id="Phobius"/>
    </source>
</evidence>
<feature type="compositionally biased region" description="Basic residues" evidence="7">
    <location>
        <begin position="233"/>
        <end position="245"/>
    </location>
</feature>
<dbReference type="PANTHER" id="PTHR32309">
    <property type="entry name" value="TYROSINE-PROTEIN KINASE"/>
    <property type="match status" value="1"/>
</dbReference>
<evidence type="ECO:0000256" key="5">
    <source>
        <dbReference type="ARBA" id="ARBA00022989"/>
    </source>
</evidence>
<evidence type="ECO:0000313" key="11">
    <source>
        <dbReference type="Proteomes" id="UP001207626"/>
    </source>
</evidence>
<keyword evidence="11" id="KW-1185">Reference proteome</keyword>
<comment type="similarity">
    <text evidence="2">Belongs to the CpsC/CapA family.</text>
</comment>
<dbReference type="Pfam" id="PF02706">
    <property type="entry name" value="Wzz"/>
    <property type="match status" value="1"/>
</dbReference>
<sequence>MRELDMKTMLRMLRKKLWIIALFVVICTGGTLYCSMAMVPPVYEASTKLIVNKTRIVEGESTLDLNDLEANMQLISTYKELIKTDWMIKDVLAKYPDLNMNSKKLRDSVTVSSTNKTQVMTISAEASSYELASKIANGIAEQFMKKIPGLMHVDNVTILNPADPALDPGPVKPNVILNALIAFILSSMISIGAILVRGCFDDSIHEEEELQQLMSLPTLAVIPKINGKSSNFAKHRQSSITHKKAGERTNVSTNA</sequence>
<keyword evidence="5 8" id="KW-1133">Transmembrane helix</keyword>
<reference evidence="10 11" key="1">
    <citation type="submission" date="2022-05" db="EMBL/GenBank/DDBJ databases">
        <title>Genome Sequencing of Bee-Associated Microbes.</title>
        <authorList>
            <person name="Dunlap C."/>
        </authorList>
    </citation>
    <scope>NUCLEOTIDE SEQUENCE [LARGE SCALE GENOMIC DNA]</scope>
    <source>
        <strain evidence="10 11">NRRL NRS-1438</strain>
    </source>
</reference>
<feature type="region of interest" description="Disordered" evidence="7">
    <location>
        <begin position="233"/>
        <end position="255"/>
    </location>
</feature>
<comment type="subcellular location">
    <subcellularLocation>
        <location evidence="1">Cell membrane</location>
        <topology evidence="1">Multi-pass membrane protein</topology>
    </subcellularLocation>
</comment>
<keyword evidence="4 8" id="KW-0812">Transmembrane</keyword>
<organism evidence="10 11">
    <name type="scientific">Paenibacillus apiarius</name>
    <dbReference type="NCBI Taxonomy" id="46240"/>
    <lineage>
        <taxon>Bacteria</taxon>
        <taxon>Bacillati</taxon>
        <taxon>Bacillota</taxon>
        <taxon>Bacilli</taxon>
        <taxon>Bacillales</taxon>
        <taxon>Paenibacillaceae</taxon>
        <taxon>Paenibacillus</taxon>
    </lineage>
</organism>
<evidence type="ECO:0000256" key="7">
    <source>
        <dbReference type="SAM" id="MobiDB-lite"/>
    </source>
</evidence>
<evidence type="ECO:0000256" key="3">
    <source>
        <dbReference type="ARBA" id="ARBA00022475"/>
    </source>
</evidence>
<evidence type="ECO:0000313" key="10">
    <source>
        <dbReference type="EMBL" id="MCY9521134.1"/>
    </source>
</evidence>